<evidence type="ECO:0000256" key="3">
    <source>
        <dbReference type="ARBA" id="ARBA00023163"/>
    </source>
</evidence>
<dbReference type="AlphaFoldDB" id="A0A939FXY1"/>
<dbReference type="GO" id="GO:0003677">
    <property type="term" value="F:DNA binding"/>
    <property type="evidence" value="ECO:0007669"/>
    <property type="project" value="UniProtKB-KW"/>
</dbReference>
<protein>
    <submittedName>
        <fullName evidence="6">MarR family transcriptional regulator</fullName>
    </submittedName>
</protein>
<name>A0A939FXY1_9HYPH</name>
<keyword evidence="2" id="KW-0238">DNA-binding</keyword>
<evidence type="ECO:0000256" key="4">
    <source>
        <dbReference type="SAM" id="MobiDB-lite"/>
    </source>
</evidence>
<sequence>MTTAQLRIIARLSRQEGLSQAALAAQVDLEPMTLCRHIDRMVAAGLVERQQDPNDRRARMVFTTAKARELIGPMRARADVIFEEAQAGLSPEVRATLMEALATIVENLSDDARPSRSTAPSTSSKTARAETRRQRSLAVSEETQA</sequence>
<gene>
    <name evidence="6" type="ORF">J1C48_06480</name>
</gene>
<dbReference type="Proteomes" id="UP000664122">
    <property type="component" value="Unassembled WGS sequence"/>
</dbReference>
<reference evidence="6" key="1">
    <citation type="submission" date="2021-03" db="EMBL/GenBank/DDBJ databases">
        <title>Whole genome sequence of Jiella sp. CQZ9-1.</title>
        <authorList>
            <person name="Tuo L."/>
        </authorList>
    </citation>
    <scope>NUCLEOTIDE SEQUENCE</scope>
    <source>
        <strain evidence="6">CQZ9-1</strain>
    </source>
</reference>
<keyword evidence="1" id="KW-0805">Transcription regulation</keyword>
<dbReference type="EMBL" id="JAFMPP010000004">
    <property type="protein sequence ID" value="MBO0662215.1"/>
    <property type="molecule type" value="Genomic_DNA"/>
</dbReference>
<dbReference type="PRINTS" id="PR00598">
    <property type="entry name" value="HTHMARR"/>
</dbReference>
<dbReference type="InterPro" id="IPR023187">
    <property type="entry name" value="Tscrpt_reg_MarR-type_CS"/>
</dbReference>
<accession>A0A939FXY1</accession>
<organism evidence="6 7">
    <name type="scientific">Jiella flava</name>
    <dbReference type="NCBI Taxonomy" id="2816857"/>
    <lineage>
        <taxon>Bacteria</taxon>
        <taxon>Pseudomonadati</taxon>
        <taxon>Pseudomonadota</taxon>
        <taxon>Alphaproteobacteria</taxon>
        <taxon>Hyphomicrobiales</taxon>
        <taxon>Aurantimonadaceae</taxon>
        <taxon>Jiella</taxon>
    </lineage>
</organism>
<proteinExistence type="predicted"/>
<dbReference type="GO" id="GO:0003700">
    <property type="term" value="F:DNA-binding transcription factor activity"/>
    <property type="evidence" value="ECO:0007669"/>
    <property type="project" value="InterPro"/>
</dbReference>
<evidence type="ECO:0000259" key="5">
    <source>
        <dbReference type="PROSITE" id="PS50995"/>
    </source>
</evidence>
<dbReference type="PANTHER" id="PTHR42756">
    <property type="entry name" value="TRANSCRIPTIONAL REGULATOR, MARR"/>
    <property type="match status" value="1"/>
</dbReference>
<dbReference type="Gene3D" id="1.10.10.10">
    <property type="entry name" value="Winged helix-like DNA-binding domain superfamily/Winged helix DNA-binding domain"/>
    <property type="match status" value="1"/>
</dbReference>
<dbReference type="SUPFAM" id="SSF46785">
    <property type="entry name" value="Winged helix' DNA-binding domain"/>
    <property type="match status" value="1"/>
</dbReference>
<comment type="caution">
    <text evidence="6">The sequence shown here is derived from an EMBL/GenBank/DDBJ whole genome shotgun (WGS) entry which is preliminary data.</text>
</comment>
<feature type="region of interest" description="Disordered" evidence="4">
    <location>
        <begin position="106"/>
        <end position="145"/>
    </location>
</feature>
<keyword evidence="3" id="KW-0804">Transcription</keyword>
<dbReference type="InterPro" id="IPR000835">
    <property type="entry name" value="HTH_MarR-typ"/>
</dbReference>
<evidence type="ECO:0000313" key="7">
    <source>
        <dbReference type="Proteomes" id="UP000664122"/>
    </source>
</evidence>
<keyword evidence="7" id="KW-1185">Reference proteome</keyword>
<dbReference type="PROSITE" id="PS01117">
    <property type="entry name" value="HTH_MARR_1"/>
    <property type="match status" value="1"/>
</dbReference>
<dbReference type="InterPro" id="IPR036390">
    <property type="entry name" value="WH_DNA-bd_sf"/>
</dbReference>
<feature type="compositionally biased region" description="Low complexity" evidence="4">
    <location>
        <begin position="115"/>
        <end position="126"/>
    </location>
</feature>
<feature type="domain" description="HTH marR-type" evidence="5">
    <location>
        <begin position="1"/>
        <end position="106"/>
    </location>
</feature>
<dbReference type="PANTHER" id="PTHR42756:SF1">
    <property type="entry name" value="TRANSCRIPTIONAL REPRESSOR OF EMRAB OPERON"/>
    <property type="match status" value="1"/>
</dbReference>
<dbReference type="SMART" id="SM00347">
    <property type="entry name" value="HTH_MARR"/>
    <property type="match status" value="1"/>
</dbReference>
<dbReference type="InterPro" id="IPR036388">
    <property type="entry name" value="WH-like_DNA-bd_sf"/>
</dbReference>
<evidence type="ECO:0000313" key="6">
    <source>
        <dbReference type="EMBL" id="MBO0662215.1"/>
    </source>
</evidence>
<evidence type="ECO:0000256" key="2">
    <source>
        <dbReference type="ARBA" id="ARBA00023125"/>
    </source>
</evidence>
<dbReference type="PROSITE" id="PS50995">
    <property type="entry name" value="HTH_MARR_2"/>
    <property type="match status" value="1"/>
</dbReference>
<dbReference type="Pfam" id="PF01047">
    <property type="entry name" value="MarR"/>
    <property type="match status" value="1"/>
</dbReference>
<evidence type="ECO:0000256" key="1">
    <source>
        <dbReference type="ARBA" id="ARBA00023015"/>
    </source>
</evidence>